<protein>
    <submittedName>
        <fullName evidence="1">Uncharacterized protein</fullName>
    </submittedName>
</protein>
<reference evidence="1 2" key="1">
    <citation type="journal article" date="2016" name="Int. J. Syst. Evol. Microbiol.">
        <title>Nocardioides albidus sp. nov., an actinobacterium isolated from garden soil.</title>
        <authorList>
            <person name="Singh H."/>
            <person name="Du J."/>
            <person name="Trinh H."/>
            <person name="Won K."/>
            <person name="Yang J.E."/>
            <person name="Yin C."/>
            <person name="Kook M."/>
            <person name="Yi T.H."/>
        </authorList>
    </citation>
    <scope>NUCLEOTIDE SEQUENCE [LARGE SCALE GENOMIC DNA]</scope>
    <source>
        <strain evidence="1 2">CCTCC AB 2015297</strain>
    </source>
</reference>
<dbReference type="Proteomes" id="UP000313231">
    <property type="component" value="Unassembled WGS sequence"/>
</dbReference>
<name>A0A5C4W1E5_9ACTN</name>
<comment type="caution">
    <text evidence="1">The sequence shown here is derived from an EMBL/GenBank/DDBJ whole genome shotgun (WGS) entry which is preliminary data.</text>
</comment>
<evidence type="ECO:0000313" key="2">
    <source>
        <dbReference type="Proteomes" id="UP000313231"/>
    </source>
</evidence>
<sequence length="287" mass="32237">MARGAFGTAFDEALTARSMSLGALHRALQARGAAVSLATLSYWRSGQRQPEREGSFRALAEIERVLLLAPGALEDHLEPRRRQVAPELLADLSDDHERIRALLARLDFHSPSDRLIDREVTLKYEVGPDRAPVKMGYIVVVESIHAQADRRAMILRVRPGSRTPGITPRGGFALGEVIHDREHGIVVGEMLLDRALAPGETALLEQEVVYRTPDPDDNSYFYWAVRKMTSVSLWIRFDPDWMPARCEYYTIIDGQEEVTELETFGTSVSRTVTSFGPGTLGIRWHWT</sequence>
<keyword evidence="2" id="KW-1185">Reference proteome</keyword>
<dbReference type="EMBL" id="VDMP01000021">
    <property type="protein sequence ID" value="TNM41981.1"/>
    <property type="molecule type" value="Genomic_DNA"/>
</dbReference>
<gene>
    <name evidence="1" type="ORF">FHP29_08420</name>
</gene>
<dbReference type="AlphaFoldDB" id="A0A5C4W1E5"/>
<organism evidence="1 2">
    <name type="scientific">Nocardioides albidus</name>
    <dbReference type="NCBI Taxonomy" id="1517589"/>
    <lineage>
        <taxon>Bacteria</taxon>
        <taxon>Bacillati</taxon>
        <taxon>Actinomycetota</taxon>
        <taxon>Actinomycetes</taxon>
        <taxon>Propionibacteriales</taxon>
        <taxon>Nocardioidaceae</taxon>
        <taxon>Nocardioides</taxon>
    </lineage>
</organism>
<accession>A0A5C4W1E5</accession>
<dbReference type="OrthoDB" id="3690688at2"/>
<proteinExistence type="predicted"/>
<evidence type="ECO:0000313" key="1">
    <source>
        <dbReference type="EMBL" id="TNM41981.1"/>
    </source>
</evidence>
<dbReference type="RefSeq" id="WP_139622421.1">
    <property type="nucleotide sequence ID" value="NZ_VDMP01000021.1"/>
</dbReference>